<dbReference type="EMBL" id="QOIL01000002">
    <property type="protein sequence ID" value="RCG32741.1"/>
    <property type="molecule type" value="Genomic_DNA"/>
</dbReference>
<protein>
    <submittedName>
        <fullName evidence="2">Uncharacterized protein</fullName>
    </submittedName>
</protein>
<dbReference type="Proteomes" id="UP000253094">
    <property type="component" value="Unassembled WGS sequence"/>
</dbReference>
<feature type="compositionally biased region" description="Basic and acidic residues" evidence="1">
    <location>
        <begin position="32"/>
        <end position="45"/>
    </location>
</feature>
<dbReference type="AlphaFoldDB" id="A0A367FR46"/>
<evidence type="ECO:0000256" key="1">
    <source>
        <dbReference type="SAM" id="MobiDB-lite"/>
    </source>
</evidence>
<accession>A0A367FR46</accession>
<feature type="region of interest" description="Disordered" evidence="1">
    <location>
        <begin position="1"/>
        <end position="72"/>
    </location>
</feature>
<feature type="compositionally biased region" description="Polar residues" evidence="1">
    <location>
        <begin position="7"/>
        <end position="22"/>
    </location>
</feature>
<organism evidence="2 3">
    <name type="scientific">Sphaerisporangium album</name>
    <dbReference type="NCBI Taxonomy" id="509200"/>
    <lineage>
        <taxon>Bacteria</taxon>
        <taxon>Bacillati</taxon>
        <taxon>Actinomycetota</taxon>
        <taxon>Actinomycetes</taxon>
        <taxon>Streptosporangiales</taxon>
        <taxon>Streptosporangiaceae</taxon>
        <taxon>Sphaerisporangium</taxon>
    </lineage>
</organism>
<evidence type="ECO:0000313" key="3">
    <source>
        <dbReference type="Proteomes" id="UP000253094"/>
    </source>
</evidence>
<evidence type="ECO:0000313" key="2">
    <source>
        <dbReference type="EMBL" id="RCG32741.1"/>
    </source>
</evidence>
<keyword evidence="3" id="KW-1185">Reference proteome</keyword>
<proteinExistence type="predicted"/>
<name>A0A367FR46_9ACTN</name>
<comment type="caution">
    <text evidence="2">The sequence shown here is derived from an EMBL/GenBank/DDBJ whole genome shotgun (WGS) entry which is preliminary data.</text>
</comment>
<gene>
    <name evidence="2" type="ORF">DQ384_04500</name>
</gene>
<sequence length="72" mass="8195">MQEERQLSGSGIDSVLTMSKTSAPKLRWPSPCRDRHAVEMDDVRSGRRHQIRLTPDEIVPPLARHPKVEATH</sequence>
<reference evidence="2 3" key="1">
    <citation type="submission" date="2018-06" db="EMBL/GenBank/DDBJ databases">
        <title>Sphaerisporangium craniellae sp. nov., isolated from a marine sponge in the South China Sea.</title>
        <authorList>
            <person name="Li L."/>
        </authorList>
    </citation>
    <scope>NUCLEOTIDE SEQUENCE [LARGE SCALE GENOMIC DNA]</scope>
    <source>
        <strain evidence="2 3">CCTCC AA 208026</strain>
    </source>
</reference>